<dbReference type="Proteomes" id="UP000035642">
    <property type="component" value="Unassembled WGS sequence"/>
</dbReference>
<evidence type="ECO:0000313" key="2">
    <source>
        <dbReference type="WBParaSite" id="ACAC_0000256601-mRNA-1"/>
    </source>
</evidence>
<proteinExistence type="predicted"/>
<reference evidence="2" key="2">
    <citation type="submission" date="2017-02" db="UniProtKB">
        <authorList>
            <consortium name="WormBaseParasite"/>
        </authorList>
    </citation>
    <scope>IDENTIFICATION</scope>
</reference>
<protein>
    <submittedName>
        <fullName evidence="2">KfrA_N domain-containing protein</fullName>
    </submittedName>
</protein>
<dbReference type="AlphaFoldDB" id="A0A0K0CY66"/>
<accession>A0A0K0CY66</accession>
<keyword evidence="1" id="KW-1185">Reference proteome</keyword>
<evidence type="ECO:0000313" key="1">
    <source>
        <dbReference type="Proteomes" id="UP000035642"/>
    </source>
</evidence>
<dbReference type="WBParaSite" id="ACAC_0000256601-mRNA-1">
    <property type="protein sequence ID" value="ACAC_0000256601-mRNA-1"/>
    <property type="gene ID" value="ACAC_0000256601"/>
</dbReference>
<name>A0A0K0CY66_ANGCA</name>
<sequence length="124" mass="14185">MVSIVPNKQQREKETEIFRNYLEKSGTIDALTGWIRKAIETPAEERPIDPENFLRKNWNQWNGNVLQTAIRNALQQTHGELVEVLKENEALNECIGRFEAIALRRRLSALEASVAALKNRASKS</sequence>
<reference evidence="1" key="1">
    <citation type="submission" date="2012-09" db="EMBL/GenBank/DDBJ databases">
        <authorList>
            <person name="Martin A.A."/>
        </authorList>
    </citation>
    <scope>NUCLEOTIDE SEQUENCE</scope>
</reference>
<organism evidence="1 2">
    <name type="scientific">Angiostrongylus cantonensis</name>
    <name type="common">Rat lungworm</name>
    <dbReference type="NCBI Taxonomy" id="6313"/>
    <lineage>
        <taxon>Eukaryota</taxon>
        <taxon>Metazoa</taxon>
        <taxon>Ecdysozoa</taxon>
        <taxon>Nematoda</taxon>
        <taxon>Chromadorea</taxon>
        <taxon>Rhabditida</taxon>
        <taxon>Rhabditina</taxon>
        <taxon>Rhabditomorpha</taxon>
        <taxon>Strongyloidea</taxon>
        <taxon>Metastrongylidae</taxon>
        <taxon>Angiostrongylus</taxon>
    </lineage>
</organism>